<dbReference type="Gene3D" id="3.40.190.290">
    <property type="match status" value="1"/>
</dbReference>
<organism evidence="6 7">
    <name type="scientific">Chitinasiproducens palmae</name>
    <dbReference type="NCBI Taxonomy" id="1770053"/>
    <lineage>
        <taxon>Bacteria</taxon>
        <taxon>Pseudomonadati</taxon>
        <taxon>Pseudomonadota</taxon>
        <taxon>Betaproteobacteria</taxon>
        <taxon>Burkholderiales</taxon>
        <taxon>Burkholderiaceae</taxon>
        <taxon>Chitinasiproducens</taxon>
    </lineage>
</organism>
<dbReference type="FunFam" id="1.10.10.10:FF:000001">
    <property type="entry name" value="LysR family transcriptional regulator"/>
    <property type="match status" value="1"/>
</dbReference>
<dbReference type="Proteomes" id="UP000243719">
    <property type="component" value="Unassembled WGS sequence"/>
</dbReference>
<dbReference type="PROSITE" id="PS50931">
    <property type="entry name" value="HTH_LYSR"/>
    <property type="match status" value="1"/>
</dbReference>
<evidence type="ECO:0000259" key="5">
    <source>
        <dbReference type="PROSITE" id="PS50931"/>
    </source>
</evidence>
<dbReference type="Pfam" id="PF00126">
    <property type="entry name" value="HTH_1"/>
    <property type="match status" value="1"/>
</dbReference>
<proteinExistence type="inferred from homology"/>
<name>A0A1H2PU49_9BURK</name>
<keyword evidence="2" id="KW-0805">Transcription regulation</keyword>
<evidence type="ECO:0000313" key="7">
    <source>
        <dbReference type="Proteomes" id="UP000243719"/>
    </source>
</evidence>
<accession>A0A1H2PU49</accession>
<evidence type="ECO:0000256" key="4">
    <source>
        <dbReference type="ARBA" id="ARBA00023163"/>
    </source>
</evidence>
<gene>
    <name evidence="6" type="ORF">SAMN05216551_11185</name>
</gene>
<dbReference type="SUPFAM" id="SSF53850">
    <property type="entry name" value="Periplasmic binding protein-like II"/>
    <property type="match status" value="1"/>
</dbReference>
<dbReference type="RefSeq" id="WP_091911170.1">
    <property type="nucleotide sequence ID" value="NZ_FNLO01000011.1"/>
</dbReference>
<dbReference type="InterPro" id="IPR005119">
    <property type="entry name" value="LysR_subst-bd"/>
</dbReference>
<dbReference type="InterPro" id="IPR036390">
    <property type="entry name" value="WH_DNA-bd_sf"/>
</dbReference>
<keyword evidence="3 6" id="KW-0238">DNA-binding</keyword>
<evidence type="ECO:0000256" key="2">
    <source>
        <dbReference type="ARBA" id="ARBA00023015"/>
    </source>
</evidence>
<dbReference type="InterPro" id="IPR000847">
    <property type="entry name" value="LysR_HTH_N"/>
</dbReference>
<dbReference type="Pfam" id="PF03466">
    <property type="entry name" value="LysR_substrate"/>
    <property type="match status" value="1"/>
</dbReference>
<dbReference type="PANTHER" id="PTHR30419:SF8">
    <property type="entry name" value="NITROGEN ASSIMILATION TRANSCRIPTIONAL ACTIVATOR-RELATED"/>
    <property type="match status" value="1"/>
</dbReference>
<evidence type="ECO:0000256" key="3">
    <source>
        <dbReference type="ARBA" id="ARBA00023125"/>
    </source>
</evidence>
<evidence type="ECO:0000313" key="6">
    <source>
        <dbReference type="EMBL" id="SDV50313.1"/>
    </source>
</evidence>
<dbReference type="PANTHER" id="PTHR30419">
    <property type="entry name" value="HTH-TYPE TRANSCRIPTIONAL REGULATOR YBHD"/>
    <property type="match status" value="1"/>
</dbReference>
<keyword evidence="4" id="KW-0804">Transcription</keyword>
<dbReference type="GO" id="GO:0005829">
    <property type="term" value="C:cytosol"/>
    <property type="evidence" value="ECO:0007669"/>
    <property type="project" value="TreeGrafter"/>
</dbReference>
<feature type="domain" description="HTH lysR-type" evidence="5">
    <location>
        <begin position="1"/>
        <end position="58"/>
    </location>
</feature>
<dbReference type="GO" id="GO:0003700">
    <property type="term" value="F:DNA-binding transcription factor activity"/>
    <property type="evidence" value="ECO:0007669"/>
    <property type="project" value="InterPro"/>
</dbReference>
<evidence type="ECO:0000256" key="1">
    <source>
        <dbReference type="ARBA" id="ARBA00009437"/>
    </source>
</evidence>
<dbReference type="SUPFAM" id="SSF46785">
    <property type="entry name" value="Winged helix' DNA-binding domain"/>
    <property type="match status" value="1"/>
</dbReference>
<dbReference type="InterPro" id="IPR050950">
    <property type="entry name" value="HTH-type_LysR_regulators"/>
</dbReference>
<dbReference type="CDD" id="cd08438">
    <property type="entry name" value="PBP2_CidR"/>
    <property type="match status" value="1"/>
</dbReference>
<dbReference type="PRINTS" id="PR00039">
    <property type="entry name" value="HTHLYSR"/>
</dbReference>
<comment type="similarity">
    <text evidence="1">Belongs to the LysR transcriptional regulatory family.</text>
</comment>
<reference evidence="7" key="1">
    <citation type="submission" date="2016-09" db="EMBL/GenBank/DDBJ databases">
        <authorList>
            <person name="Varghese N."/>
            <person name="Submissions S."/>
        </authorList>
    </citation>
    <scope>NUCLEOTIDE SEQUENCE [LARGE SCALE GENOMIC DNA]</scope>
    <source>
        <strain evidence="7">JS23</strain>
    </source>
</reference>
<keyword evidence="7" id="KW-1185">Reference proteome</keyword>
<dbReference type="EMBL" id="FNLO01000011">
    <property type="protein sequence ID" value="SDV50313.1"/>
    <property type="molecule type" value="Genomic_DNA"/>
</dbReference>
<dbReference type="GO" id="GO:0003677">
    <property type="term" value="F:DNA binding"/>
    <property type="evidence" value="ECO:0007669"/>
    <property type="project" value="UniProtKB-KW"/>
</dbReference>
<sequence length="309" mass="33626">MDLRALRYFIELVHSQSFTLAAERLHVTQPTVSKMIRALESEVGSPVLRREGRALRLTDTGEVVLRHGRQVLAAYGELTQALADLDTAVGGELKIGIPPMSGVLFTSVIAAFRRNYPAVELKLFEQGAKGIEAALLAGELELGALLQPADRTIFDLLPVARHPLWLVAPATSRWQGREKVELAELAAEPFVLYGESLALNGIVQNACRKAGFEPAVAGRSGHWDFIAALVEAGVGIALLPRLYCEKLDAARFTFAAITPELPWDIALAWQRDRYLSRAARAWLDQARHALSEPDTASTIGGVGHAAPVR</sequence>
<dbReference type="InterPro" id="IPR036388">
    <property type="entry name" value="WH-like_DNA-bd_sf"/>
</dbReference>
<dbReference type="STRING" id="1770053.SAMN05216551_11185"/>
<protein>
    <submittedName>
        <fullName evidence="6">DNA-binding transcriptional regulator, LysR family</fullName>
    </submittedName>
</protein>
<dbReference type="Gene3D" id="1.10.10.10">
    <property type="entry name" value="Winged helix-like DNA-binding domain superfamily/Winged helix DNA-binding domain"/>
    <property type="match status" value="1"/>
</dbReference>
<dbReference type="AlphaFoldDB" id="A0A1H2PU49"/>
<dbReference type="OrthoDB" id="5671700at2"/>